<protein>
    <recommendedName>
        <fullName evidence="2 7">DNA repair protein RecO</fullName>
    </recommendedName>
    <alternativeName>
        <fullName evidence="6 7">Recombination protein O</fullName>
    </alternativeName>
</protein>
<gene>
    <name evidence="7 12" type="primary">recO</name>
    <name evidence="11" type="ORF">B4122_2424</name>
    <name evidence="10" type="ORF">B4122_4191</name>
    <name evidence="12" type="ORF">J5227_01260</name>
    <name evidence="13" type="ORF">P5633_11060</name>
    <name evidence="14" type="ORF">QL281_03095</name>
    <name evidence="9" type="ORF">SC09_Contig24orf00793</name>
</gene>
<dbReference type="Gene3D" id="1.20.1440.120">
    <property type="entry name" value="Recombination protein O, C-terminal domain"/>
    <property type="match status" value="1"/>
</dbReference>
<keyword evidence="5 7" id="KW-0234">DNA repair</keyword>
<dbReference type="PANTHER" id="PTHR33991:SF1">
    <property type="entry name" value="DNA REPAIR PROTEIN RECO"/>
    <property type="match status" value="1"/>
</dbReference>
<evidence type="ECO:0000256" key="5">
    <source>
        <dbReference type="ARBA" id="ARBA00023204"/>
    </source>
</evidence>
<dbReference type="HAMAP" id="MF_00201">
    <property type="entry name" value="RecO"/>
    <property type="match status" value="1"/>
</dbReference>
<dbReference type="PANTHER" id="PTHR33991">
    <property type="entry name" value="DNA REPAIR PROTEIN RECO"/>
    <property type="match status" value="1"/>
</dbReference>
<organism evidence="9 15">
    <name type="scientific">Bacillus subtilis</name>
    <dbReference type="NCBI Taxonomy" id="1423"/>
    <lineage>
        <taxon>Bacteria</taxon>
        <taxon>Bacillati</taxon>
        <taxon>Bacillota</taxon>
        <taxon>Bacilli</taxon>
        <taxon>Bacillales</taxon>
        <taxon>Bacillaceae</taxon>
        <taxon>Bacillus</taxon>
    </lineage>
</organism>
<dbReference type="EMBL" id="LJZV01000012">
    <property type="protein sequence ID" value="KZD91782.1"/>
    <property type="molecule type" value="Genomic_DNA"/>
</dbReference>
<reference evidence="10 16" key="2">
    <citation type="submission" date="2015-09" db="EMBL/GenBank/DDBJ databases">
        <title>Spore heat resistance.</title>
        <authorList>
            <person name="Boekhorst J."/>
            <person name="Berendsen E.M."/>
            <person name="Wells-Bennik M.H."/>
            <person name="Kuipers O.P."/>
        </authorList>
    </citation>
    <scope>NUCLEOTIDE SEQUENCE [LARGE SCALE GENOMIC DNA]</scope>
    <source>
        <strain evidence="10 16">B4122</strain>
    </source>
</reference>
<dbReference type="EMBL" id="JXBC01000003">
    <property type="protein sequence ID" value="KIU11706.1"/>
    <property type="molecule type" value="Genomic_DNA"/>
</dbReference>
<comment type="similarity">
    <text evidence="1 7">Belongs to the RecO family.</text>
</comment>
<dbReference type="InterPro" id="IPR037278">
    <property type="entry name" value="ARFGAP/RecO"/>
</dbReference>
<evidence type="ECO:0000256" key="3">
    <source>
        <dbReference type="ARBA" id="ARBA00022763"/>
    </source>
</evidence>
<evidence type="ECO:0000256" key="1">
    <source>
        <dbReference type="ARBA" id="ARBA00007452"/>
    </source>
</evidence>
<proteinExistence type="inferred from homology"/>
<dbReference type="EMBL" id="JAGFPW010000001">
    <property type="protein sequence ID" value="MBO3792973.1"/>
    <property type="molecule type" value="Genomic_DNA"/>
</dbReference>
<evidence type="ECO:0000313" key="15">
    <source>
        <dbReference type="Proteomes" id="UP000032247"/>
    </source>
</evidence>
<dbReference type="EMBL" id="LJZV01000026">
    <property type="protein sequence ID" value="KZD88766.1"/>
    <property type="molecule type" value="Genomic_DNA"/>
</dbReference>
<evidence type="ECO:0000313" key="13">
    <source>
        <dbReference type="EMBL" id="WEY82996.1"/>
    </source>
</evidence>
<dbReference type="InterPro" id="IPR042242">
    <property type="entry name" value="RecO_C"/>
</dbReference>
<reference evidence="12" key="3">
    <citation type="submission" date="2021-03" db="EMBL/GenBank/DDBJ databases">
        <title>Isolation of Bacillus subtilis from fermented food sample.</title>
        <authorList>
            <person name="Lakshmanan V."/>
            <person name="Athira K."/>
            <person name="Rajagopal K."/>
        </authorList>
    </citation>
    <scope>NUCLEOTIDE SEQUENCE</scope>
    <source>
        <strain evidence="12">S1</strain>
    </source>
</reference>
<dbReference type="EMBL" id="CP125292">
    <property type="protein sequence ID" value="WHM22106.1"/>
    <property type="molecule type" value="Genomic_DNA"/>
</dbReference>
<dbReference type="InterPro" id="IPR012340">
    <property type="entry name" value="NA-bd_OB-fold"/>
</dbReference>
<sequence length="255" mass="29342">MLTKCEGIVLRTNDYGETNKIVTLLTREHGKIGVMARGAKKPNSRLSAVSQPFLYGSFLMQKTSGLGTLQQGEMILSMRGIREDLFLTAYAAYIAELVDRGTEEKKPNPYLFEFILESLKQLNEGTDPDVITFIVQMKMLGVMGLYPELNHCVHCKSQDGTFHFSVRDNGFICHRCFEKDPYRIPIKPQTARLLRLFYYFDLSRLGNVSLKEETKAELKQVIDLYYEEYSGLYLKSKRFLDQMESMKHLMGENKS</sequence>
<dbReference type="Proteomes" id="UP000032247">
    <property type="component" value="Unassembled WGS sequence"/>
</dbReference>
<evidence type="ECO:0000256" key="7">
    <source>
        <dbReference type="HAMAP-Rule" id="MF_00201"/>
    </source>
</evidence>
<evidence type="ECO:0000256" key="2">
    <source>
        <dbReference type="ARBA" id="ARBA00021310"/>
    </source>
</evidence>
<dbReference type="GO" id="GO:0006310">
    <property type="term" value="P:DNA recombination"/>
    <property type="evidence" value="ECO:0007669"/>
    <property type="project" value="UniProtKB-UniRule"/>
</dbReference>
<accession>A0A0D1L7G7</accession>
<dbReference type="AlphaFoldDB" id="A0A0D1L7G7"/>
<comment type="function">
    <text evidence="7">Involved in DNA repair and RecF pathway recombination.</text>
</comment>
<dbReference type="Proteomes" id="UP000665181">
    <property type="component" value="Unassembled WGS sequence"/>
</dbReference>
<dbReference type="Gene3D" id="2.40.50.140">
    <property type="entry name" value="Nucleic acid-binding proteins"/>
    <property type="match status" value="1"/>
</dbReference>
<name>A0A0D1L7G7_BACIU</name>
<dbReference type="GO" id="GO:0006302">
    <property type="term" value="P:double-strand break repair"/>
    <property type="evidence" value="ECO:0007669"/>
    <property type="project" value="TreeGrafter"/>
</dbReference>
<evidence type="ECO:0000313" key="16">
    <source>
        <dbReference type="Proteomes" id="UP000076442"/>
    </source>
</evidence>
<evidence type="ECO:0000313" key="11">
    <source>
        <dbReference type="EMBL" id="KZD91782.1"/>
    </source>
</evidence>
<dbReference type="Proteomes" id="UP001229422">
    <property type="component" value="Chromosome"/>
</dbReference>
<feature type="domain" description="DNA replication/recombination mediator RecO N-terminal" evidence="8">
    <location>
        <begin position="1"/>
        <end position="76"/>
    </location>
</feature>
<evidence type="ECO:0000313" key="14">
    <source>
        <dbReference type="EMBL" id="WHM22106.1"/>
    </source>
</evidence>
<dbReference type="RefSeq" id="WP_014477369.1">
    <property type="nucleotide sequence ID" value="NZ_CAJNPT010000003.1"/>
</dbReference>
<evidence type="ECO:0000256" key="6">
    <source>
        <dbReference type="ARBA" id="ARBA00033409"/>
    </source>
</evidence>
<dbReference type="NCBIfam" id="TIGR00613">
    <property type="entry name" value="reco"/>
    <property type="match status" value="1"/>
</dbReference>
<dbReference type="InterPro" id="IPR022572">
    <property type="entry name" value="DNA_rep/recomb_RecO_N"/>
</dbReference>
<dbReference type="Proteomes" id="UP000076442">
    <property type="component" value="Unassembled WGS sequence"/>
</dbReference>
<dbReference type="Proteomes" id="UP001214898">
    <property type="component" value="Chromosome"/>
</dbReference>
<reference evidence="14" key="5">
    <citation type="submission" date="2023-05" db="EMBL/GenBank/DDBJ databases">
        <title>Complete genome sequence of Bacillus subtilis SRCM117797 isolated from Soybean paste.</title>
        <authorList>
            <person name="Abraha H.B."/>
            <person name="Kim K.-P."/>
            <person name="Ryu M.-S."/>
            <person name="Jeong D.-Y."/>
        </authorList>
    </citation>
    <scope>NUCLEOTIDE SEQUENCE</scope>
    <source>
        <strain evidence="14">SRCM117797</strain>
    </source>
</reference>
<dbReference type="GO" id="GO:0043590">
    <property type="term" value="C:bacterial nucleoid"/>
    <property type="evidence" value="ECO:0007669"/>
    <property type="project" value="TreeGrafter"/>
</dbReference>
<dbReference type="STRING" id="483913.AN935_12510"/>
<evidence type="ECO:0000313" key="9">
    <source>
        <dbReference type="EMBL" id="KIU11706.1"/>
    </source>
</evidence>
<reference evidence="9 15" key="1">
    <citation type="submission" date="2014-12" db="EMBL/GenBank/DDBJ databases">
        <title>Comparative genome analysis of Bacillus coagulans HM-08, Clostridium butyricum HM-68, Bacillus subtilis HM-66 and Bacillus licheniformis BL-09.</title>
        <authorList>
            <person name="Zhang H."/>
        </authorList>
    </citation>
    <scope>NUCLEOTIDE SEQUENCE [LARGE SCALE GENOMIC DNA]</scope>
    <source>
        <strain evidence="9 15">HM-66</strain>
    </source>
</reference>
<evidence type="ECO:0000313" key="10">
    <source>
        <dbReference type="EMBL" id="KZD88766.1"/>
    </source>
</evidence>
<dbReference type="SUPFAM" id="SSF57863">
    <property type="entry name" value="ArfGap/RecO-like zinc finger"/>
    <property type="match status" value="1"/>
</dbReference>
<evidence type="ECO:0000259" key="8">
    <source>
        <dbReference type="Pfam" id="PF11967"/>
    </source>
</evidence>
<evidence type="ECO:0000313" key="12">
    <source>
        <dbReference type="EMBL" id="MBO3792973.1"/>
    </source>
</evidence>
<keyword evidence="4 7" id="KW-0233">DNA recombination</keyword>
<dbReference type="Pfam" id="PF02565">
    <property type="entry name" value="RecO_C"/>
    <property type="match status" value="1"/>
</dbReference>
<reference evidence="13" key="4">
    <citation type="submission" date="2023-03" db="EMBL/GenBank/DDBJ databases">
        <title>Complete genome sequences of 52 Bacillus and Priestia strains isolated from West-African fermentations and 26 reference strains from the DSMZ collection.</title>
        <authorList>
            <person name="Wiedenbein E.S."/>
            <person name="Canoy T.S."/>
            <person name="Hui Y."/>
            <person name="Parkouda C."/>
            <person name="Dawende C."/>
            <person name="Ametefe E."/>
            <person name="Jespersen L."/>
            <person name="Nielsen D.S."/>
        </authorList>
    </citation>
    <scope>NUCLEOTIDE SEQUENCE</scope>
    <source>
        <strain evidence="13">PRO56</strain>
    </source>
</reference>
<keyword evidence="3 7" id="KW-0227">DNA damage</keyword>
<dbReference type="EMBL" id="CP120576">
    <property type="protein sequence ID" value="WEY82996.1"/>
    <property type="molecule type" value="Genomic_DNA"/>
</dbReference>
<dbReference type="Pfam" id="PF11967">
    <property type="entry name" value="RecO_N"/>
    <property type="match status" value="1"/>
</dbReference>
<evidence type="ECO:0000256" key="4">
    <source>
        <dbReference type="ARBA" id="ARBA00023172"/>
    </source>
</evidence>
<dbReference type="InterPro" id="IPR003717">
    <property type="entry name" value="RecO"/>
</dbReference>
<dbReference type="SUPFAM" id="SSF50249">
    <property type="entry name" value="Nucleic acid-binding proteins"/>
    <property type="match status" value="1"/>
</dbReference>
<dbReference type="PATRIC" id="fig|1423.169.peg.1786"/>